<dbReference type="AlphaFoldDB" id="A0A147F247"/>
<dbReference type="RefSeq" id="WP_058615318.1">
    <property type="nucleotide sequence ID" value="NZ_LDRV01000183.1"/>
</dbReference>
<dbReference type="SUPFAM" id="SSF51735">
    <property type="entry name" value="NAD(P)-binding Rossmann-fold domains"/>
    <property type="match status" value="1"/>
</dbReference>
<protein>
    <submittedName>
        <fullName evidence="2">NAD-dependent dehydratase</fullName>
    </submittedName>
</protein>
<evidence type="ECO:0000259" key="1">
    <source>
        <dbReference type="Pfam" id="PF13460"/>
    </source>
</evidence>
<evidence type="ECO:0000313" key="3">
    <source>
        <dbReference type="Proteomes" id="UP000072189"/>
    </source>
</evidence>
<dbReference type="InterPro" id="IPR036291">
    <property type="entry name" value="NAD(P)-bd_dom_sf"/>
</dbReference>
<comment type="caution">
    <text evidence="2">The sequence shown here is derived from an EMBL/GenBank/DDBJ whole genome shotgun (WGS) entry which is preliminary data.</text>
</comment>
<dbReference type="Pfam" id="PF13460">
    <property type="entry name" value="NAD_binding_10"/>
    <property type="match status" value="1"/>
</dbReference>
<dbReference type="PANTHER" id="PTHR15020">
    <property type="entry name" value="FLAVIN REDUCTASE-RELATED"/>
    <property type="match status" value="1"/>
</dbReference>
<dbReference type="InterPro" id="IPR016040">
    <property type="entry name" value="NAD(P)-bd_dom"/>
</dbReference>
<feature type="domain" description="NAD(P)-binding" evidence="1">
    <location>
        <begin position="8"/>
        <end position="189"/>
    </location>
</feature>
<gene>
    <name evidence="2" type="ORF">RSA3_18280</name>
</gene>
<accession>A0A147F247</accession>
<name>A0A147F247_MICTE</name>
<dbReference type="Gene3D" id="3.40.50.720">
    <property type="entry name" value="NAD(P)-binding Rossmann-like Domain"/>
    <property type="match status" value="1"/>
</dbReference>
<dbReference type="PATRIC" id="fig|2033.7.peg.1117"/>
<organism evidence="2 3">
    <name type="scientific">Microbacterium testaceum</name>
    <name type="common">Aureobacterium testaceum</name>
    <name type="synonym">Brevibacterium testaceum</name>
    <dbReference type="NCBI Taxonomy" id="2033"/>
    <lineage>
        <taxon>Bacteria</taxon>
        <taxon>Bacillati</taxon>
        <taxon>Actinomycetota</taxon>
        <taxon>Actinomycetes</taxon>
        <taxon>Micrococcales</taxon>
        <taxon>Microbacteriaceae</taxon>
        <taxon>Microbacterium</taxon>
    </lineage>
</organism>
<proteinExistence type="predicted"/>
<dbReference type="EMBL" id="LDRV01000183">
    <property type="protein sequence ID" value="KTS03524.1"/>
    <property type="molecule type" value="Genomic_DNA"/>
</dbReference>
<evidence type="ECO:0000313" key="2">
    <source>
        <dbReference type="EMBL" id="KTS03524.1"/>
    </source>
</evidence>
<dbReference type="PANTHER" id="PTHR15020:SF50">
    <property type="entry name" value="UPF0659 PROTEIN YMR090W"/>
    <property type="match status" value="1"/>
</dbReference>
<sequence length="225" mass="22925">MERIVIIGGHGKVALHLAGLLSERGDEAVSIIRNPAQSADVERAGGTPLVLDVESADVDALAEAFAGADAVVWSAGAGGGDADRTYAVDRDAAQRAVDAAGAAGVRRFVMVSWIGSVPDHGISPDDAFFAYADAKLAADDYLRASDLDWTILGPGTLTLDPPTGRITTAPQGSAEVGRADVAAVAAAVLVQSATIGRFIRFGAGDTLIAEAIVQDPSTDTEVGSE</sequence>
<reference evidence="2 3" key="1">
    <citation type="journal article" date="2016" name="Front. Microbiol.">
        <title>Genomic Resource of Rice Seed Associated Bacteria.</title>
        <authorList>
            <person name="Midha S."/>
            <person name="Bansal K."/>
            <person name="Sharma S."/>
            <person name="Kumar N."/>
            <person name="Patil P.P."/>
            <person name="Chaudhry V."/>
            <person name="Patil P.B."/>
        </authorList>
    </citation>
    <scope>NUCLEOTIDE SEQUENCE [LARGE SCALE GENOMIC DNA]</scope>
    <source>
        <strain evidence="2 3">RSA3</strain>
    </source>
</reference>
<dbReference type="Proteomes" id="UP000072189">
    <property type="component" value="Unassembled WGS sequence"/>
</dbReference>